<comment type="caution">
    <text evidence="1">The sequence shown here is derived from an EMBL/GenBank/DDBJ whole genome shotgun (WGS) entry which is preliminary data.</text>
</comment>
<sequence length="342" mass="38563">MIRTDTTLIIGAGANREIEMPDGPELLNKIASGYEFERLNSEVKSRDLVNLAHLFERVAPEFGMTYDQLVDGAKAIRDATLVSTNIDAILEQYGHDPAVQAAGKLAIVYYTLQAESKSTLAVEPRGPDELPLRGSENWLFQLGQLIVKGVPRAKAEECFEKLSIVCFNYDRAIEHYLPWVVQRAFGMSLEEAQELVAGRLRIVHPYGVAGRLPWQGDEENGAVWGDVDAQNIVALSRRIFTASQREKSRQFRSYLRSEMSRGKRLGFLGFGFDPMNVAMLFDELEHDNPDMLITLQNIGEVEQKAILRLIHRLTGITDDGLITLENMKAFELLRDYARFLES</sequence>
<dbReference type="STRING" id="1044.EH31_00495"/>
<evidence type="ECO:0000313" key="2">
    <source>
        <dbReference type="Proteomes" id="UP000027647"/>
    </source>
</evidence>
<proteinExistence type="predicted"/>
<keyword evidence="2" id="KW-1185">Reference proteome</keyword>
<accession>A0A074M8S3</accession>
<dbReference type="OrthoDB" id="7060209at2"/>
<protein>
    <recommendedName>
        <fullName evidence="3">SIR2-like domain-containing protein</fullName>
    </recommendedName>
</protein>
<reference evidence="1 2" key="1">
    <citation type="submission" date="2014-04" db="EMBL/GenBank/DDBJ databases">
        <title>A comprehensive comparison of genomes of Erythrobacter spp. strains.</title>
        <authorList>
            <person name="Zheng Q."/>
        </authorList>
    </citation>
    <scope>NUCLEOTIDE SEQUENCE [LARGE SCALE GENOMIC DNA]</scope>
    <source>
        <strain evidence="1 2">DSM 6997</strain>
    </source>
</reference>
<evidence type="ECO:0000313" key="1">
    <source>
        <dbReference type="EMBL" id="KEO91176.1"/>
    </source>
</evidence>
<dbReference type="RefSeq" id="WP_034957435.1">
    <property type="nucleotide sequence ID" value="NZ_JMIW01000001.1"/>
</dbReference>
<name>A0A074M8S3_ERYLO</name>
<gene>
    <name evidence="1" type="ORF">EH31_00495</name>
</gene>
<dbReference type="EMBL" id="JMIW01000001">
    <property type="protein sequence ID" value="KEO91176.1"/>
    <property type="molecule type" value="Genomic_DNA"/>
</dbReference>
<evidence type="ECO:0008006" key="3">
    <source>
        <dbReference type="Google" id="ProtNLM"/>
    </source>
</evidence>
<dbReference type="eggNOG" id="ENOG502ZXTE">
    <property type="taxonomic scope" value="Bacteria"/>
</dbReference>
<dbReference type="Proteomes" id="UP000027647">
    <property type="component" value="Unassembled WGS sequence"/>
</dbReference>
<dbReference type="AlphaFoldDB" id="A0A074M8S3"/>
<organism evidence="1 2">
    <name type="scientific">Erythrobacter longus</name>
    <dbReference type="NCBI Taxonomy" id="1044"/>
    <lineage>
        <taxon>Bacteria</taxon>
        <taxon>Pseudomonadati</taxon>
        <taxon>Pseudomonadota</taxon>
        <taxon>Alphaproteobacteria</taxon>
        <taxon>Sphingomonadales</taxon>
        <taxon>Erythrobacteraceae</taxon>
        <taxon>Erythrobacter/Porphyrobacter group</taxon>
        <taxon>Erythrobacter</taxon>
    </lineage>
</organism>